<reference evidence="12 13" key="2">
    <citation type="submission" date="2019-11" db="EMBL/GenBank/DDBJ databases">
        <authorList>
            <person name="Lu H."/>
        </authorList>
    </citation>
    <scope>NUCLEOTIDE SEQUENCE [LARGE SCALE GENOMIC DNA]</scope>
    <source>
        <strain evidence="12 13">FIM1</strain>
    </source>
</reference>
<evidence type="ECO:0000256" key="7">
    <source>
        <dbReference type="ARBA" id="ARBA00022824"/>
    </source>
</evidence>
<accession>A0ABX6EYE7</accession>
<sequence>MLFALLWCILLWIITLCLVRICAVIPLFSSSKRHATADADAKDLVLFVFLGSGGHTGEMLRLLDHYQKAIIEGATTIHVGYSDEDSLVKFKDKIGAIVSSKQLQVKIEYHHFKKARDVGSSVAGSVISIIETLITSMTITYNIKKSMRGKPNLTLLNGPGTCCIITVWLKLYHLFLWQPSKIVYVESLARTNRLSLTGKILYPLADEFVVQWPDLLPAYPRAKYYGILV</sequence>
<dbReference type="Pfam" id="PF08660">
    <property type="entry name" value="Alg14"/>
    <property type="match status" value="1"/>
</dbReference>
<dbReference type="GO" id="GO:0016740">
    <property type="term" value="F:transferase activity"/>
    <property type="evidence" value="ECO:0007669"/>
    <property type="project" value="UniProtKB-KW"/>
</dbReference>
<evidence type="ECO:0000256" key="2">
    <source>
        <dbReference type="ARBA" id="ARBA00004590"/>
    </source>
</evidence>
<evidence type="ECO:0000256" key="11">
    <source>
        <dbReference type="RuleBase" id="RU362127"/>
    </source>
</evidence>
<evidence type="ECO:0000313" key="12">
    <source>
        <dbReference type="EMBL" id="QGN15884.1"/>
    </source>
</evidence>
<evidence type="ECO:0000256" key="10">
    <source>
        <dbReference type="ARBA" id="ARBA00032062"/>
    </source>
</evidence>
<reference evidence="12 13" key="1">
    <citation type="submission" date="2016-03" db="EMBL/GenBank/DDBJ databases">
        <title>How can Kluyveromyces marxianus grow so fast - potential evolutionary course in Saccharomyces Complex revealed by comparative genomics.</title>
        <authorList>
            <person name="Mo W."/>
            <person name="Lu W."/>
            <person name="Yang X."/>
            <person name="Qi J."/>
            <person name="Lv H."/>
        </authorList>
    </citation>
    <scope>NUCLEOTIDE SEQUENCE [LARGE SCALE GENOMIC DNA]</scope>
    <source>
        <strain evidence="12 13">FIM1</strain>
    </source>
</reference>
<evidence type="ECO:0000256" key="5">
    <source>
        <dbReference type="ARBA" id="ARBA00017467"/>
    </source>
</evidence>
<gene>
    <name evidence="11 12" type="primary">ALG14</name>
    <name evidence="12" type="ORF">FIM1_2582</name>
</gene>
<evidence type="ECO:0000313" key="13">
    <source>
        <dbReference type="Proteomes" id="UP000422736"/>
    </source>
</evidence>
<dbReference type="PANTHER" id="PTHR12154:SF4">
    <property type="entry name" value="UDP-N-ACETYLGLUCOSAMINE TRANSFERASE SUBUNIT ALG14 HOMOLOG"/>
    <property type="match status" value="1"/>
</dbReference>
<keyword evidence="6" id="KW-0812">Transmembrane</keyword>
<evidence type="ECO:0000256" key="9">
    <source>
        <dbReference type="ARBA" id="ARBA00023136"/>
    </source>
</evidence>
<dbReference type="Gene3D" id="3.40.50.2000">
    <property type="entry name" value="Glycogen Phosphorylase B"/>
    <property type="match status" value="1"/>
</dbReference>
<keyword evidence="8" id="KW-1133">Transmembrane helix</keyword>
<proteinExistence type="inferred from homology"/>
<dbReference type="InterPro" id="IPR013969">
    <property type="entry name" value="Oligosacch_biosynth_Alg14"/>
</dbReference>
<evidence type="ECO:0000256" key="1">
    <source>
        <dbReference type="ARBA" id="ARBA00004389"/>
    </source>
</evidence>
<comment type="function">
    <text evidence="11">Involved in protein N-glycosylation. Essential for the second step of the dolichol-linked oligosaccharide pathway. Anchors the catalytic subunit ALG13 to the ER.</text>
</comment>
<evidence type="ECO:0000256" key="6">
    <source>
        <dbReference type="ARBA" id="ARBA00022692"/>
    </source>
</evidence>
<protein>
    <recommendedName>
        <fullName evidence="5 11">UDP-N-acetylglucosamine transferase subunit ALG14</fullName>
    </recommendedName>
    <alternativeName>
        <fullName evidence="10 11">Asparagine-linked glycosylation protein 14</fullName>
    </alternativeName>
</protein>
<keyword evidence="9" id="KW-0472">Membrane</keyword>
<dbReference type="Proteomes" id="UP000422736">
    <property type="component" value="Chromosome 4"/>
</dbReference>
<evidence type="ECO:0000256" key="4">
    <source>
        <dbReference type="ARBA" id="ARBA00011335"/>
    </source>
</evidence>
<evidence type="ECO:0000256" key="8">
    <source>
        <dbReference type="ARBA" id="ARBA00022989"/>
    </source>
</evidence>
<organism evidence="12 13">
    <name type="scientific">Kluyveromyces marxianus</name>
    <name type="common">Yeast</name>
    <name type="synonym">Candida kefyr</name>
    <dbReference type="NCBI Taxonomy" id="4911"/>
    <lineage>
        <taxon>Eukaryota</taxon>
        <taxon>Fungi</taxon>
        <taxon>Dikarya</taxon>
        <taxon>Ascomycota</taxon>
        <taxon>Saccharomycotina</taxon>
        <taxon>Saccharomycetes</taxon>
        <taxon>Saccharomycetales</taxon>
        <taxon>Saccharomycetaceae</taxon>
        <taxon>Kluyveromyces</taxon>
    </lineage>
</organism>
<evidence type="ECO:0000256" key="3">
    <source>
        <dbReference type="ARBA" id="ARBA00009731"/>
    </source>
</evidence>
<dbReference type="EMBL" id="CP015057">
    <property type="protein sequence ID" value="QGN15884.1"/>
    <property type="molecule type" value="Genomic_DNA"/>
</dbReference>
<comment type="subunit">
    <text evidence="4 11">Heterodimer with ALG13 to form a functional enzyme.</text>
</comment>
<keyword evidence="12" id="KW-0808">Transferase</keyword>
<dbReference type="PANTHER" id="PTHR12154">
    <property type="entry name" value="GLYCOSYL TRANSFERASE-RELATED"/>
    <property type="match status" value="1"/>
</dbReference>
<keyword evidence="13" id="KW-1185">Reference proteome</keyword>
<keyword evidence="7 11" id="KW-0256">Endoplasmic reticulum</keyword>
<name>A0ABX6EYE7_KLUMA</name>
<comment type="similarity">
    <text evidence="3 11">Belongs to the ALG14 family.</text>
</comment>
<comment type="subcellular location">
    <subcellularLocation>
        <location evidence="1 11">Endoplasmic reticulum membrane</location>
        <topology evidence="1 11">Single-pass membrane protein</topology>
    </subcellularLocation>
    <subcellularLocation>
        <location evidence="2">Nucleus membrane</location>
        <topology evidence="2">Single-pass membrane protein</topology>
    </subcellularLocation>
</comment>